<proteinExistence type="predicted"/>
<keyword evidence="1" id="KW-1185">Reference proteome</keyword>
<reference evidence="2" key="1">
    <citation type="submission" date="2022-11" db="UniProtKB">
        <authorList>
            <consortium name="WormBaseParasite"/>
        </authorList>
    </citation>
    <scope>IDENTIFICATION</scope>
</reference>
<name>A0A915DGN0_9BILA</name>
<sequence>MEEVERRSQLQFSHYFFNHGMERNNFEFEELRGLHHVTSDLDYGQSTTDSVHHLVMRRRKSDAKYDDATIQMLDSINFQPTPTFSSRSGLADTEEVYSLNTLKRALNVSLEKNA</sequence>
<accession>A0A915DGN0</accession>
<dbReference type="AlphaFoldDB" id="A0A915DGN0"/>
<organism evidence="1 2">
    <name type="scientific">Ditylenchus dipsaci</name>
    <dbReference type="NCBI Taxonomy" id="166011"/>
    <lineage>
        <taxon>Eukaryota</taxon>
        <taxon>Metazoa</taxon>
        <taxon>Ecdysozoa</taxon>
        <taxon>Nematoda</taxon>
        <taxon>Chromadorea</taxon>
        <taxon>Rhabditida</taxon>
        <taxon>Tylenchina</taxon>
        <taxon>Tylenchomorpha</taxon>
        <taxon>Sphaerularioidea</taxon>
        <taxon>Anguinidae</taxon>
        <taxon>Anguininae</taxon>
        <taxon>Ditylenchus</taxon>
    </lineage>
</organism>
<protein>
    <submittedName>
        <fullName evidence="2">Uncharacterized protein</fullName>
    </submittedName>
</protein>
<evidence type="ECO:0000313" key="2">
    <source>
        <dbReference type="WBParaSite" id="jg19052"/>
    </source>
</evidence>
<evidence type="ECO:0000313" key="1">
    <source>
        <dbReference type="Proteomes" id="UP000887574"/>
    </source>
</evidence>
<dbReference type="Proteomes" id="UP000887574">
    <property type="component" value="Unplaced"/>
</dbReference>
<dbReference type="WBParaSite" id="jg19052">
    <property type="protein sequence ID" value="jg19052"/>
    <property type="gene ID" value="jg19052"/>
</dbReference>